<dbReference type="InterPro" id="IPR052929">
    <property type="entry name" value="RNase_H-like_EbsB-rel"/>
</dbReference>
<dbReference type="CDD" id="cd06222">
    <property type="entry name" value="RNase_H_like"/>
    <property type="match status" value="1"/>
</dbReference>
<dbReference type="Gene3D" id="3.30.420.10">
    <property type="entry name" value="Ribonuclease H-like superfamily/Ribonuclease H"/>
    <property type="match status" value="1"/>
</dbReference>
<dbReference type="PANTHER" id="PTHR47074">
    <property type="entry name" value="BNAC02G40300D PROTEIN"/>
    <property type="match status" value="1"/>
</dbReference>
<dbReference type="EMBL" id="PKMF04000538">
    <property type="protein sequence ID" value="KAK7826749.1"/>
    <property type="molecule type" value="Genomic_DNA"/>
</dbReference>
<dbReference type="InterPro" id="IPR012337">
    <property type="entry name" value="RNaseH-like_sf"/>
</dbReference>
<accession>A0AAW0JJ40</accession>
<evidence type="ECO:0000313" key="3">
    <source>
        <dbReference type="Proteomes" id="UP000237347"/>
    </source>
</evidence>
<dbReference type="Proteomes" id="UP000237347">
    <property type="component" value="Unassembled WGS sequence"/>
</dbReference>
<reference evidence="2 3" key="1">
    <citation type="journal article" date="2018" name="Sci. Data">
        <title>The draft genome sequence of cork oak.</title>
        <authorList>
            <person name="Ramos A.M."/>
            <person name="Usie A."/>
            <person name="Barbosa P."/>
            <person name="Barros P.M."/>
            <person name="Capote T."/>
            <person name="Chaves I."/>
            <person name="Simoes F."/>
            <person name="Abreu I."/>
            <person name="Carrasquinho I."/>
            <person name="Faro C."/>
            <person name="Guimaraes J.B."/>
            <person name="Mendonca D."/>
            <person name="Nobrega F."/>
            <person name="Rodrigues L."/>
            <person name="Saibo N.J.M."/>
            <person name="Varela M.C."/>
            <person name="Egas C."/>
            <person name="Matos J."/>
            <person name="Miguel C.M."/>
            <person name="Oliveira M.M."/>
            <person name="Ricardo C.P."/>
            <person name="Goncalves S."/>
        </authorList>
    </citation>
    <scope>NUCLEOTIDE SEQUENCE [LARGE SCALE GENOMIC DNA]</scope>
    <source>
        <strain evidence="3">cv. HL8</strain>
    </source>
</reference>
<dbReference type="InterPro" id="IPR002156">
    <property type="entry name" value="RNaseH_domain"/>
</dbReference>
<comment type="caution">
    <text evidence="2">The sequence shown here is derived from an EMBL/GenBank/DDBJ whole genome shotgun (WGS) entry which is preliminary data.</text>
</comment>
<proteinExistence type="predicted"/>
<dbReference type="SUPFAM" id="SSF53098">
    <property type="entry name" value="Ribonuclease H-like"/>
    <property type="match status" value="1"/>
</dbReference>
<dbReference type="InterPro" id="IPR044730">
    <property type="entry name" value="RNase_H-like_dom_plant"/>
</dbReference>
<evidence type="ECO:0000313" key="2">
    <source>
        <dbReference type="EMBL" id="KAK7826749.1"/>
    </source>
</evidence>
<dbReference type="AlphaFoldDB" id="A0AAW0JJ40"/>
<dbReference type="Pfam" id="PF13456">
    <property type="entry name" value="RVT_3"/>
    <property type="match status" value="1"/>
</dbReference>
<feature type="domain" description="RNase H type-1" evidence="1">
    <location>
        <begin position="39"/>
        <end position="155"/>
    </location>
</feature>
<name>A0AAW0JJ40_QUESU</name>
<dbReference type="GO" id="GO:0003676">
    <property type="term" value="F:nucleic acid binding"/>
    <property type="evidence" value="ECO:0007669"/>
    <property type="project" value="InterPro"/>
</dbReference>
<dbReference type="PANTHER" id="PTHR47074:SF48">
    <property type="entry name" value="POLYNUCLEOTIDYL TRANSFERASE, RIBONUCLEASE H-LIKE SUPERFAMILY PROTEIN"/>
    <property type="match status" value="1"/>
</dbReference>
<protein>
    <recommendedName>
        <fullName evidence="1">RNase H type-1 domain-containing protein</fullName>
    </recommendedName>
</protein>
<dbReference type="InterPro" id="IPR036397">
    <property type="entry name" value="RNaseH_sf"/>
</dbReference>
<sequence length="174" mass="19021">MASESLWEFQNAVAFPCPGAKVAVPARWLPPPKDWVKVNFDGAIFQKEKLAGLGCIIQNDEGLVMAAFTQCIPLPTSVEIVEVLAVRSAIGFARELCLSQVILEGDSDTIIRALSGGGFDSSSFGHIIRDIKLLSSVFQNLSFCHTRRQGNSVAHRHIAEPIEPSVLQCLLYLR</sequence>
<dbReference type="GO" id="GO:0004523">
    <property type="term" value="F:RNA-DNA hybrid ribonuclease activity"/>
    <property type="evidence" value="ECO:0007669"/>
    <property type="project" value="InterPro"/>
</dbReference>
<keyword evidence="3" id="KW-1185">Reference proteome</keyword>
<organism evidence="2 3">
    <name type="scientific">Quercus suber</name>
    <name type="common">Cork oak</name>
    <dbReference type="NCBI Taxonomy" id="58331"/>
    <lineage>
        <taxon>Eukaryota</taxon>
        <taxon>Viridiplantae</taxon>
        <taxon>Streptophyta</taxon>
        <taxon>Embryophyta</taxon>
        <taxon>Tracheophyta</taxon>
        <taxon>Spermatophyta</taxon>
        <taxon>Magnoliopsida</taxon>
        <taxon>eudicotyledons</taxon>
        <taxon>Gunneridae</taxon>
        <taxon>Pentapetalae</taxon>
        <taxon>rosids</taxon>
        <taxon>fabids</taxon>
        <taxon>Fagales</taxon>
        <taxon>Fagaceae</taxon>
        <taxon>Quercus</taxon>
    </lineage>
</organism>
<evidence type="ECO:0000259" key="1">
    <source>
        <dbReference type="Pfam" id="PF13456"/>
    </source>
</evidence>
<gene>
    <name evidence="2" type="ORF">CFP56_031785</name>
</gene>